<evidence type="ECO:0000256" key="1">
    <source>
        <dbReference type="SAM" id="MobiDB-lite"/>
    </source>
</evidence>
<dbReference type="AlphaFoldDB" id="A0A0G4FBG6"/>
<reference evidence="2" key="1">
    <citation type="submission" date="2014-11" db="EMBL/GenBank/DDBJ databases">
        <authorList>
            <person name="Otto D Thomas"/>
            <person name="Naeem Raeece"/>
        </authorList>
    </citation>
    <scope>NUCLEOTIDE SEQUENCE</scope>
</reference>
<evidence type="ECO:0000313" key="2">
    <source>
        <dbReference type="EMBL" id="CEM10294.1"/>
    </source>
</evidence>
<proteinExistence type="predicted"/>
<protein>
    <submittedName>
        <fullName evidence="2">Uncharacterized protein</fullName>
    </submittedName>
</protein>
<feature type="compositionally biased region" description="Basic and acidic residues" evidence="1">
    <location>
        <begin position="99"/>
        <end position="114"/>
    </location>
</feature>
<name>A0A0G4FBG6_9ALVE</name>
<feature type="region of interest" description="Disordered" evidence="1">
    <location>
        <begin position="98"/>
        <end position="170"/>
    </location>
</feature>
<gene>
    <name evidence="2" type="ORF">Cvel_16148</name>
</gene>
<feature type="compositionally biased region" description="Acidic residues" evidence="1">
    <location>
        <begin position="151"/>
        <end position="170"/>
    </location>
</feature>
<accession>A0A0G4FBG6</accession>
<sequence>MLLLGPSHHHNNPQPRPSLLVDTNFRRVAGNRIPLLTQNASTMEGTQSLPPGMPAERRLGVGVGEVPLATLGALHLLSIVLTERMVGPSVGQPELMRAAGRERERDIVRREESRGTYQNFGEGGEDLEGRDSGEGDGGSGCEEGAELWWMGEEEEGDESEYEEEDDEKMS</sequence>
<dbReference type="EMBL" id="CDMZ01000255">
    <property type="protein sequence ID" value="CEM10294.1"/>
    <property type="molecule type" value="Genomic_DNA"/>
</dbReference>
<organism evidence="2">
    <name type="scientific">Chromera velia CCMP2878</name>
    <dbReference type="NCBI Taxonomy" id="1169474"/>
    <lineage>
        <taxon>Eukaryota</taxon>
        <taxon>Sar</taxon>
        <taxon>Alveolata</taxon>
        <taxon>Colpodellida</taxon>
        <taxon>Chromeraceae</taxon>
        <taxon>Chromera</taxon>
    </lineage>
</organism>
<dbReference type="VEuPathDB" id="CryptoDB:Cvel_16148"/>